<dbReference type="InterPro" id="IPR015943">
    <property type="entry name" value="WD40/YVTN_repeat-like_dom_sf"/>
</dbReference>
<sequence length="359" mass="40913">MSITNQQQQMQGSSSLHQPSNHNTLGSDHPNTRNDSIISPVEMTPNIIHKLLLEMDERIDKLFQQLDGLENNNNNNTSIDLEEEHLEMTKLMGYIKQEVNYMTKCDQSVHLWKFADTLKQNNALTLNQSTSGQYVGENEYDDDSSNRFKPFNRHSKLPSIDNIHKTSTEFDESFNETQHDLFTQDLLDSHIDFKAYQNEGVNTDSENDDSLNELQKYYITEDSKSPISSLKSHSDPVNCVAFTPSDRFIITGTDNGELRIFDYRNMTKPVKTIPIKSGGVNNISISEYHQRMLVSLDKRVAKIYDLSGHCHNTLRGHELMVTSACWSYDGSTAFTASIDRQIIQHDVTDGQSQSVYGED</sequence>
<organism evidence="6">
    <name type="scientific">Naegleria gruberi</name>
    <name type="common">Amoeba</name>
    <dbReference type="NCBI Taxonomy" id="5762"/>
    <lineage>
        <taxon>Eukaryota</taxon>
        <taxon>Discoba</taxon>
        <taxon>Heterolobosea</taxon>
        <taxon>Tetramitia</taxon>
        <taxon>Eutetramitia</taxon>
        <taxon>Vahlkampfiidae</taxon>
        <taxon>Naegleria</taxon>
    </lineage>
</organism>
<dbReference type="Proteomes" id="UP000006671">
    <property type="component" value="Unassembled WGS sequence"/>
</dbReference>
<keyword evidence="6" id="KW-1185">Reference proteome</keyword>
<dbReference type="PROSITE" id="PS50294">
    <property type="entry name" value="WD_REPEATS_REGION"/>
    <property type="match status" value="1"/>
</dbReference>
<dbReference type="GeneID" id="8855862"/>
<accession>D2VQC2</accession>
<dbReference type="PANTHER" id="PTHR19848:SF8">
    <property type="entry name" value="F-BOX AND WD REPEAT DOMAIN CONTAINING 7"/>
    <property type="match status" value="1"/>
</dbReference>
<evidence type="ECO:0000256" key="4">
    <source>
        <dbReference type="SAM" id="MobiDB-lite"/>
    </source>
</evidence>
<dbReference type="KEGG" id="ngr:NAEGRDRAFT_51425"/>
<evidence type="ECO:0000256" key="2">
    <source>
        <dbReference type="ARBA" id="ARBA00022737"/>
    </source>
</evidence>
<dbReference type="EMBL" id="GG738889">
    <property type="protein sequence ID" value="EFC40921.1"/>
    <property type="molecule type" value="Genomic_DNA"/>
</dbReference>
<feature type="region of interest" description="Disordered" evidence="4">
    <location>
        <begin position="1"/>
        <end position="40"/>
    </location>
</feature>
<evidence type="ECO:0000313" key="5">
    <source>
        <dbReference type="EMBL" id="EFC40921.1"/>
    </source>
</evidence>
<dbReference type="PANTHER" id="PTHR19848">
    <property type="entry name" value="WD40 REPEAT PROTEIN"/>
    <property type="match status" value="1"/>
</dbReference>
<dbReference type="VEuPathDB" id="AmoebaDB:NAEGRDRAFT_51425"/>
<dbReference type="Pfam" id="PF00400">
    <property type="entry name" value="WD40"/>
    <property type="match status" value="2"/>
</dbReference>
<name>D2VQC2_NAEGR</name>
<dbReference type="eggNOG" id="KOG0300">
    <property type="taxonomic scope" value="Eukaryota"/>
</dbReference>
<dbReference type="InterPro" id="IPR001680">
    <property type="entry name" value="WD40_rpt"/>
</dbReference>
<dbReference type="InParanoid" id="D2VQC2"/>
<dbReference type="Gene3D" id="2.130.10.10">
    <property type="entry name" value="YVTN repeat-like/Quinoprotein amine dehydrogenase"/>
    <property type="match status" value="1"/>
</dbReference>
<dbReference type="STRING" id="5762.D2VQC2"/>
<keyword evidence="1 3" id="KW-0853">WD repeat</keyword>
<evidence type="ECO:0000313" key="6">
    <source>
        <dbReference type="Proteomes" id="UP000006671"/>
    </source>
</evidence>
<reference evidence="5 6" key="1">
    <citation type="journal article" date="2010" name="Cell">
        <title>The genome of Naegleria gruberi illuminates early eukaryotic versatility.</title>
        <authorList>
            <person name="Fritz-Laylin L.K."/>
            <person name="Prochnik S.E."/>
            <person name="Ginger M.L."/>
            <person name="Dacks J.B."/>
            <person name="Carpenter M.L."/>
            <person name="Field M.C."/>
            <person name="Kuo A."/>
            <person name="Paredez A."/>
            <person name="Chapman J."/>
            <person name="Pham J."/>
            <person name="Shu S."/>
            <person name="Neupane R."/>
            <person name="Cipriano M."/>
            <person name="Mancuso J."/>
            <person name="Tu H."/>
            <person name="Salamov A."/>
            <person name="Lindquist E."/>
            <person name="Shapiro H."/>
            <person name="Lucas S."/>
            <person name="Grigoriev I.V."/>
            <person name="Cande W.Z."/>
            <person name="Fulton C."/>
            <person name="Rokhsar D.S."/>
            <person name="Dawson S.C."/>
        </authorList>
    </citation>
    <scope>NUCLEOTIDE SEQUENCE [LARGE SCALE GENOMIC DNA]</scope>
    <source>
        <strain evidence="5 6">NEG-M</strain>
    </source>
</reference>
<proteinExistence type="predicted"/>
<dbReference type="OrthoDB" id="6351484at2759"/>
<dbReference type="PROSITE" id="PS50082">
    <property type="entry name" value="WD_REPEATS_2"/>
    <property type="match status" value="1"/>
</dbReference>
<keyword evidence="2" id="KW-0677">Repeat</keyword>
<dbReference type="AlphaFoldDB" id="D2VQC2"/>
<evidence type="ECO:0000256" key="1">
    <source>
        <dbReference type="ARBA" id="ARBA00022574"/>
    </source>
</evidence>
<protein>
    <submittedName>
        <fullName evidence="5">Predicted protein</fullName>
    </submittedName>
</protein>
<gene>
    <name evidence="5" type="ORF">NAEGRDRAFT_51425</name>
</gene>
<dbReference type="SMART" id="SM00320">
    <property type="entry name" value="WD40"/>
    <property type="match status" value="3"/>
</dbReference>
<feature type="compositionally biased region" description="Polar residues" evidence="4">
    <location>
        <begin position="1"/>
        <end position="26"/>
    </location>
</feature>
<feature type="repeat" description="WD" evidence="3">
    <location>
        <begin position="230"/>
        <end position="271"/>
    </location>
</feature>
<dbReference type="InterPro" id="IPR036322">
    <property type="entry name" value="WD40_repeat_dom_sf"/>
</dbReference>
<dbReference type="RefSeq" id="XP_002673665.1">
    <property type="nucleotide sequence ID" value="XM_002673619.1"/>
</dbReference>
<dbReference type="SUPFAM" id="SSF50978">
    <property type="entry name" value="WD40 repeat-like"/>
    <property type="match status" value="1"/>
</dbReference>
<evidence type="ECO:0000256" key="3">
    <source>
        <dbReference type="PROSITE-ProRule" id="PRU00221"/>
    </source>
</evidence>